<dbReference type="InterPro" id="IPR010285">
    <property type="entry name" value="DNA_helicase_pif1-like_DEAD"/>
</dbReference>
<dbReference type="EMBL" id="CAJOBF010016470">
    <property type="protein sequence ID" value="CAF4355148.1"/>
    <property type="molecule type" value="Genomic_DNA"/>
</dbReference>
<dbReference type="AlphaFoldDB" id="A0A820L834"/>
<dbReference type="EC" id="5.6.2.3" evidence="1"/>
<reference evidence="3" key="1">
    <citation type="submission" date="2021-02" db="EMBL/GenBank/DDBJ databases">
        <authorList>
            <person name="Nowell W R."/>
        </authorList>
    </citation>
    <scope>NUCLEOTIDE SEQUENCE</scope>
</reference>
<dbReference type="GO" id="GO:0016787">
    <property type="term" value="F:hydrolase activity"/>
    <property type="evidence" value="ECO:0007669"/>
    <property type="project" value="UniProtKB-KW"/>
</dbReference>
<dbReference type="GO" id="GO:0000723">
    <property type="term" value="P:telomere maintenance"/>
    <property type="evidence" value="ECO:0007669"/>
    <property type="project" value="InterPro"/>
</dbReference>
<accession>A0A820L834</accession>
<gene>
    <name evidence="3" type="ORF">UXM345_LOCUS36209</name>
</gene>
<feature type="non-terminal residue" evidence="3">
    <location>
        <position position="1"/>
    </location>
</feature>
<feature type="domain" description="DNA helicase Pif1-like DEAD-box helicase" evidence="2">
    <location>
        <begin position="1"/>
        <end position="163"/>
    </location>
</feature>
<comment type="similarity">
    <text evidence="1">Belongs to the helicase family.</text>
</comment>
<keyword evidence="1" id="KW-0378">Hydrolase</keyword>
<keyword evidence="1" id="KW-0227">DNA damage</keyword>
<keyword evidence="1" id="KW-0234">DNA repair</keyword>
<dbReference type="GO" id="GO:0005524">
    <property type="term" value="F:ATP binding"/>
    <property type="evidence" value="ECO:0007669"/>
    <property type="project" value="UniProtKB-KW"/>
</dbReference>
<evidence type="ECO:0000313" key="4">
    <source>
        <dbReference type="Proteomes" id="UP000663842"/>
    </source>
</evidence>
<keyword evidence="1" id="KW-0067">ATP-binding</keyword>
<comment type="catalytic activity">
    <reaction evidence="1">
        <text>ATP + H2O = ADP + phosphate + H(+)</text>
        <dbReference type="Rhea" id="RHEA:13065"/>
        <dbReference type="ChEBI" id="CHEBI:15377"/>
        <dbReference type="ChEBI" id="CHEBI:15378"/>
        <dbReference type="ChEBI" id="CHEBI:30616"/>
        <dbReference type="ChEBI" id="CHEBI:43474"/>
        <dbReference type="ChEBI" id="CHEBI:456216"/>
        <dbReference type="EC" id="5.6.2.3"/>
    </reaction>
</comment>
<comment type="cofactor">
    <cofactor evidence="1">
        <name>Mg(2+)</name>
        <dbReference type="ChEBI" id="CHEBI:18420"/>
    </cofactor>
</comment>
<dbReference type="GO" id="GO:0006281">
    <property type="term" value="P:DNA repair"/>
    <property type="evidence" value="ECO:0007669"/>
    <property type="project" value="UniProtKB-KW"/>
</dbReference>
<comment type="caution">
    <text evidence="3">The sequence shown here is derived from an EMBL/GenBank/DDBJ whole genome shotgun (WGS) entry which is preliminary data.</text>
</comment>
<name>A0A820L834_9BILA</name>
<dbReference type="GO" id="GO:0043139">
    <property type="term" value="F:5'-3' DNA helicase activity"/>
    <property type="evidence" value="ECO:0007669"/>
    <property type="project" value="UniProtKB-EC"/>
</dbReference>
<keyword evidence="1" id="KW-0347">Helicase</keyword>
<dbReference type="InterPro" id="IPR027417">
    <property type="entry name" value="P-loop_NTPase"/>
</dbReference>
<organism evidence="3 4">
    <name type="scientific">Rotaria magnacalcarata</name>
    <dbReference type="NCBI Taxonomy" id="392030"/>
    <lineage>
        <taxon>Eukaryota</taxon>
        <taxon>Metazoa</taxon>
        <taxon>Spiralia</taxon>
        <taxon>Gnathifera</taxon>
        <taxon>Rotifera</taxon>
        <taxon>Eurotatoria</taxon>
        <taxon>Bdelloidea</taxon>
        <taxon>Philodinida</taxon>
        <taxon>Philodinidae</taxon>
        <taxon>Rotaria</taxon>
    </lineage>
</organism>
<evidence type="ECO:0000259" key="2">
    <source>
        <dbReference type="Pfam" id="PF05970"/>
    </source>
</evidence>
<keyword evidence="1" id="KW-0233">DNA recombination</keyword>
<dbReference type="GO" id="GO:0006310">
    <property type="term" value="P:DNA recombination"/>
    <property type="evidence" value="ECO:0007669"/>
    <property type="project" value="UniProtKB-KW"/>
</dbReference>
<sequence length="183" mass="19886">KIRQQSKIPIAVASSGIATTLLHGGRTAHSTLKLPLNLTQCEAPLCNISKGIGEAKVLQECKLIVWDKCTMAHKQALEALDRTLQDLRGNGKLMAGDFHQTLPIIQKGTMADELKACLKASYLWRHVHKLELKTNMRVHLQGDAASGQFAQQLLSLGDGKIAADPTTGLITIPNNFCNIVESI</sequence>
<proteinExistence type="inferred from homology"/>
<dbReference type="Pfam" id="PF05970">
    <property type="entry name" value="PIF1"/>
    <property type="match status" value="1"/>
</dbReference>
<protein>
    <recommendedName>
        <fullName evidence="1">ATP-dependent DNA helicase</fullName>
        <ecNumber evidence="1">5.6.2.3</ecNumber>
    </recommendedName>
</protein>
<dbReference type="PANTHER" id="PTHR10492:SF57">
    <property type="entry name" value="ATP-DEPENDENT DNA HELICASE"/>
    <property type="match status" value="1"/>
</dbReference>
<evidence type="ECO:0000256" key="1">
    <source>
        <dbReference type="RuleBase" id="RU363044"/>
    </source>
</evidence>
<evidence type="ECO:0000313" key="3">
    <source>
        <dbReference type="EMBL" id="CAF4355148.1"/>
    </source>
</evidence>
<keyword evidence="1" id="KW-0547">Nucleotide-binding</keyword>
<dbReference type="PANTHER" id="PTHR10492">
    <property type="match status" value="1"/>
</dbReference>
<dbReference type="Gene3D" id="3.40.50.300">
    <property type="entry name" value="P-loop containing nucleotide triphosphate hydrolases"/>
    <property type="match status" value="1"/>
</dbReference>
<dbReference type="Proteomes" id="UP000663842">
    <property type="component" value="Unassembled WGS sequence"/>
</dbReference>
<feature type="non-terminal residue" evidence="3">
    <location>
        <position position="183"/>
    </location>
</feature>